<dbReference type="HOGENOM" id="CLU_1026859_0_0_1"/>
<proteinExistence type="predicted"/>
<evidence type="ECO:0000313" key="2">
    <source>
        <dbReference type="EMBL" id="EPS94851.1"/>
    </source>
</evidence>
<dbReference type="AlphaFoldDB" id="S8DNA5"/>
<name>S8DNA5_FOMSC</name>
<gene>
    <name evidence="2" type="ORF">FOMPIDRAFT_1062996</name>
</gene>
<evidence type="ECO:0000256" key="1">
    <source>
        <dbReference type="SAM" id="MobiDB-lite"/>
    </source>
</evidence>
<dbReference type="Proteomes" id="UP000015241">
    <property type="component" value="Unassembled WGS sequence"/>
</dbReference>
<reference evidence="2 3" key="1">
    <citation type="journal article" date="2012" name="Science">
        <title>The Paleozoic origin of enzymatic lignin decomposition reconstructed from 31 fungal genomes.</title>
        <authorList>
            <person name="Floudas D."/>
            <person name="Binder M."/>
            <person name="Riley R."/>
            <person name="Barry K."/>
            <person name="Blanchette R.A."/>
            <person name="Henrissat B."/>
            <person name="Martinez A.T."/>
            <person name="Otillar R."/>
            <person name="Spatafora J.W."/>
            <person name="Yadav J.S."/>
            <person name="Aerts A."/>
            <person name="Benoit I."/>
            <person name="Boyd A."/>
            <person name="Carlson A."/>
            <person name="Copeland A."/>
            <person name="Coutinho P.M."/>
            <person name="de Vries R.P."/>
            <person name="Ferreira P."/>
            <person name="Findley K."/>
            <person name="Foster B."/>
            <person name="Gaskell J."/>
            <person name="Glotzer D."/>
            <person name="Gorecki P."/>
            <person name="Heitman J."/>
            <person name="Hesse C."/>
            <person name="Hori C."/>
            <person name="Igarashi K."/>
            <person name="Jurgens J.A."/>
            <person name="Kallen N."/>
            <person name="Kersten P."/>
            <person name="Kohler A."/>
            <person name="Kuees U."/>
            <person name="Kumar T.K.A."/>
            <person name="Kuo A."/>
            <person name="LaButti K."/>
            <person name="Larrondo L.F."/>
            <person name="Lindquist E."/>
            <person name="Ling A."/>
            <person name="Lombard V."/>
            <person name="Lucas S."/>
            <person name="Lundell T."/>
            <person name="Martin R."/>
            <person name="McLaughlin D.J."/>
            <person name="Morgenstern I."/>
            <person name="Morin E."/>
            <person name="Murat C."/>
            <person name="Nagy L.G."/>
            <person name="Nolan M."/>
            <person name="Ohm R.A."/>
            <person name="Patyshakuliyeva A."/>
            <person name="Rokas A."/>
            <person name="Ruiz-Duenas F.J."/>
            <person name="Sabat G."/>
            <person name="Salamov A."/>
            <person name="Samejima M."/>
            <person name="Schmutz J."/>
            <person name="Slot J.C."/>
            <person name="St John F."/>
            <person name="Stenlid J."/>
            <person name="Sun H."/>
            <person name="Sun S."/>
            <person name="Syed K."/>
            <person name="Tsang A."/>
            <person name="Wiebenga A."/>
            <person name="Young D."/>
            <person name="Pisabarro A."/>
            <person name="Eastwood D.C."/>
            <person name="Martin F."/>
            <person name="Cullen D."/>
            <person name="Grigoriev I.V."/>
            <person name="Hibbett D.S."/>
        </authorList>
    </citation>
    <scope>NUCLEOTIDE SEQUENCE</scope>
    <source>
        <strain evidence="3">FP-58527</strain>
    </source>
</reference>
<organism evidence="2 3">
    <name type="scientific">Fomitopsis schrenkii</name>
    <name type="common">Brown rot fungus</name>
    <dbReference type="NCBI Taxonomy" id="2126942"/>
    <lineage>
        <taxon>Eukaryota</taxon>
        <taxon>Fungi</taxon>
        <taxon>Dikarya</taxon>
        <taxon>Basidiomycota</taxon>
        <taxon>Agaricomycotina</taxon>
        <taxon>Agaricomycetes</taxon>
        <taxon>Polyporales</taxon>
        <taxon>Fomitopsis</taxon>
    </lineage>
</organism>
<feature type="compositionally biased region" description="Basic and acidic residues" evidence="1">
    <location>
        <begin position="106"/>
        <end position="153"/>
    </location>
</feature>
<protein>
    <submittedName>
        <fullName evidence="2">Uncharacterized protein</fullName>
    </submittedName>
</protein>
<dbReference type="InParanoid" id="S8DNA5"/>
<feature type="region of interest" description="Disordered" evidence="1">
    <location>
        <begin position="94"/>
        <end position="222"/>
    </location>
</feature>
<sequence length="318" mass="35202">MTRSTPPTVDEPATERTDVLPAFRPTLRPLSTKDFLAIANSEPFAKLPRLFVPDSSLGDLAPPVMCYGVDVDPDILVAYAIDQRVALYRDDSPTCSEYEIDDDDDKECHDADEGDPQQRSEAEYNECHTKDDVRGKEGENDTKNDEVPLRSDKAVSCTSGLGEASSSEGKGSDILGHAKDEGEDGGICAPEDSSSESDSELESEDDSDDEFAGYSRYGPRKQGAEVERAASMKRALYDIIKVNKLPINTRMLKLTLGVQRMSVRETSIIASFYTNYDLGGEDLPRTDDIEKLRAAVGSKYQPAWYLHRDSSWTRFSSR</sequence>
<feature type="compositionally biased region" description="Acidic residues" evidence="1">
    <location>
        <begin position="193"/>
        <end position="211"/>
    </location>
</feature>
<feature type="compositionally biased region" description="Polar residues" evidence="1">
    <location>
        <begin position="156"/>
        <end position="169"/>
    </location>
</feature>
<evidence type="ECO:0000313" key="3">
    <source>
        <dbReference type="Proteomes" id="UP000015241"/>
    </source>
</evidence>
<accession>S8DNA5</accession>
<keyword evidence="3" id="KW-1185">Reference proteome</keyword>
<dbReference type="EMBL" id="KE504221">
    <property type="protein sequence ID" value="EPS94851.1"/>
    <property type="molecule type" value="Genomic_DNA"/>
</dbReference>